<sequence>MRMGAAAPPLQRSPSGNVVTSQRPAALKRNTQKAHAPRGVGMLRKAVAYALTVALTVATVSYAVLAQPRSRVDTVRARGKLVCGVSGTTPGFSFPDPVSGRLVGFDADFCWAVASFLDVPDVEFVNLTSASRIPAVVSGSVDVVFRTTTQTISRDDQVDFGPVTFYDGQRLMVRADSRISGLDDLNGARICVFTGTTSERNITDQMRLRNFRFQQITFAEAKQAFDGLAAGRCDVFTTDASQLTAFRATAPNPADFKIVGREFSDEPLAPMFQENDSKWADVVAYTVWGMILAEELGITQAVVRDPAQLAEATAKDPNAKNLMELKGGAIQRVLRLVGNYGEVYDRYFGPRQKTAISRPGTRNDLAKRGGAQTSRPFR</sequence>
<keyword evidence="3" id="KW-0732">Signal</keyword>
<evidence type="ECO:0000256" key="3">
    <source>
        <dbReference type="ARBA" id="ARBA00022729"/>
    </source>
</evidence>
<proteinExistence type="inferred from homology"/>
<evidence type="ECO:0000256" key="4">
    <source>
        <dbReference type="SAM" id="MobiDB-lite"/>
    </source>
</evidence>
<dbReference type="PANTHER" id="PTHR30085:SF7">
    <property type="entry name" value="AMINO-ACID ABC TRANSPORTER-BINDING PROTEIN YHDW-RELATED"/>
    <property type="match status" value="1"/>
</dbReference>
<organism evidence="6 7">
    <name type="scientific">Candidatus Segetimicrobium genomatis</name>
    <dbReference type="NCBI Taxonomy" id="2569760"/>
    <lineage>
        <taxon>Bacteria</taxon>
        <taxon>Bacillati</taxon>
        <taxon>Candidatus Sysuimicrobiota</taxon>
        <taxon>Candidatus Sysuimicrobiia</taxon>
        <taxon>Candidatus Sysuimicrobiales</taxon>
        <taxon>Candidatus Segetimicrobiaceae</taxon>
        <taxon>Candidatus Segetimicrobium</taxon>
    </lineage>
</organism>
<dbReference type="SMART" id="SM00062">
    <property type="entry name" value="PBPb"/>
    <property type="match status" value="1"/>
</dbReference>
<keyword evidence="2" id="KW-0813">Transport</keyword>
<name>A0A537LL33_9BACT</name>
<dbReference type="Gene3D" id="3.40.190.10">
    <property type="entry name" value="Periplasmic binding protein-like II"/>
    <property type="match status" value="2"/>
</dbReference>
<evidence type="ECO:0000256" key="2">
    <source>
        <dbReference type="ARBA" id="ARBA00022448"/>
    </source>
</evidence>
<feature type="region of interest" description="Disordered" evidence="4">
    <location>
        <begin position="354"/>
        <end position="378"/>
    </location>
</feature>
<comment type="caution">
    <text evidence="6">The sequence shown here is derived from an EMBL/GenBank/DDBJ whole genome shotgun (WGS) entry which is preliminary data.</text>
</comment>
<dbReference type="Pfam" id="PF00497">
    <property type="entry name" value="SBP_bac_3"/>
    <property type="match status" value="1"/>
</dbReference>
<evidence type="ECO:0000256" key="1">
    <source>
        <dbReference type="ARBA" id="ARBA00010333"/>
    </source>
</evidence>
<feature type="domain" description="Solute-binding protein family 3/N-terminal" evidence="5">
    <location>
        <begin position="80"/>
        <end position="306"/>
    </location>
</feature>
<dbReference type="GO" id="GO:0006865">
    <property type="term" value="P:amino acid transport"/>
    <property type="evidence" value="ECO:0007669"/>
    <property type="project" value="TreeGrafter"/>
</dbReference>
<evidence type="ECO:0000259" key="5">
    <source>
        <dbReference type="SMART" id="SM00062"/>
    </source>
</evidence>
<dbReference type="InterPro" id="IPR051455">
    <property type="entry name" value="Bact_solute-bind_prot3"/>
</dbReference>
<dbReference type="Proteomes" id="UP000315217">
    <property type="component" value="Unassembled WGS sequence"/>
</dbReference>
<protein>
    <submittedName>
        <fullName evidence="6">Transporter substrate-binding domain-containing protein</fullName>
    </submittedName>
</protein>
<dbReference type="SUPFAM" id="SSF53850">
    <property type="entry name" value="Periplasmic binding protein-like II"/>
    <property type="match status" value="1"/>
</dbReference>
<dbReference type="InterPro" id="IPR001638">
    <property type="entry name" value="Solute-binding_3/MltF_N"/>
</dbReference>
<gene>
    <name evidence="6" type="ORF">E6G98_11555</name>
</gene>
<comment type="similarity">
    <text evidence="1">Belongs to the bacterial solute-binding protein 3 family.</text>
</comment>
<dbReference type="EMBL" id="VBAI01000183">
    <property type="protein sequence ID" value="TMJ08682.1"/>
    <property type="molecule type" value="Genomic_DNA"/>
</dbReference>
<dbReference type="AlphaFoldDB" id="A0A537LL33"/>
<feature type="compositionally biased region" description="Polar residues" evidence="4">
    <location>
        <begin position="12"/>
        <end position="23"/>
    </location>
</feature>
<accession>A0A537LL33</accession>
<feature type="region of interest" description="Disordered" evidence="4">
    <location>
        <begin position="1"/>
        <end position="36"/>
    </location>
</feature>
<evidence type="ECO:0000313" key="7">
    <source>
        <dbReference type="Proteomes" id="UP000315217"/>
    </source>
</evidence>
<reference evidence="6 7" key="1">
    <citation type="journal article" date="2019" name="Nat. Microbiol.">
        <title>Mediterranean grassland soil C-N compound turnover is dependent on rainfall and depth, and is mediated by genomically divergent microorganisms.</title>
        <authorList>
            <person name="Diamond S."/>
            <person name="Andeer P.F."/>
            <person name="Li Z."/>
            <person name="Crits-Christoph A."/>
            <person name="Burstein D."/>
            <person name="Anantharaman K."/>
            <person name="Lane K.R."/>
            <person name="Thomas B.C."/>
            <person name="Pan C."/>
            <person name="Northen T.R."/>
            <person name="Banfield J.F."/>
        </authorList>
    </citation>
    <scope>NUCLEOTIDE SEQUENCE [LARGE SCALE GENOMIC DNA]</scope>
    <source>
        <strain evidence="6">NP_1</strain>
    </source>
</reference>
<dbReference type="PANTHER" id="PTHR30085">
    <property type="entry name" value="AMINO ACID ABC TRANSPORTER PERMEASE"/>
    <property type="match status" value="1"/>
</dbReference>
<evidence type="ECO:0000313" key="6">
    <source>
        <dbReference type="EMBL" id="TMJ08682.1"/>
    </source>
</evidence>